<keyword evidence="3" id="KW-1185">Reference proteome</keyword>
<name>A0A4P6HKF2_9BACT</name>
<sequence length="105" mass="12036">MYRWLILLVAAFILYKLFMGDRGRKKEQEAETKKRMAATGDMVKDPVCGTYVPADADIRARDGDKVYAFCSYECRDKFVKRLEASRTPAMEQGKTAEQTGEDARR</sequence>
<gene>
    <name evidence="2" type="ORF">C3Y92_10560</name>
</gene>
<accession>A0A4P6HKF2</accession>
<dbReference type="SMART" id="SM00746">
    <property type="entry name" value="TRASH"/>
    <property type="match status" value="1"/>
</dbReference>
<dbReference type="InterPro" id="IPR011017">
    <property type="entry name" value="TRASH_dom"/>
</dbReference>
<evidence type="ECO:0000259" key="1">
    <source>
        <dbReference type="SMART" id="SM00746"/>
    </source>
</evidence>
<proteinExistence type="predicted"/>
<protein>
    <submittedName>
        <fullName evidence="2">Transcriptional regulator</fullName>
    </submittedName>
</protein>
<dbReference type="RefSeq" id="WP_129352398.1">
    <property type="nucleotide sequence ID" value="NZ_CP026538.1"/>
</dbReference>
<evidence type="ECO:0000313" key="3">
    <source>
        <dbReference type="Proteomes" id="UP000293296"/>
    </source>
</evidence>
<dbReference type="EMBL" id="CP026538">
    <property type="protein sequence ID" value="QAZ67641.1"/>
    <property type="molecule type" value="Genomic_DNA"/>
</dbReference>
<dbReference type="KEGG" id="dcb:C3Y92_10560"/>
<evidence type="ECO:0000313" key="2">
    <source>
        <dbReference type="EMBL" id="QAZ67641.1"/>
    </source>
</evidence>
<reference evidence="2 3" key="1">
    <citation type="submission" date="2018-02" db="EMBL/GenBank/DDBJ databases">
        <title>Genome sequence of Desulfovibrio carbinolicus DSM 3852.</title>
        <authorList>
            <person name="Wilbanks E."/>
            <person name="Skennerton C.T."/>
            <person name="Orphan V.J."/>
        </authorList>
    </citation>
    <scope>NUCLEOTIDE SEQUENCE [LARGE SCALE GENOMIC DNA]</scope>
    <source>
        <strain evidence="2 3">DSM 3852</strain>
    </source>
</reference>
<dbReference type="AlphaFoldDB" id="A0A4P6HKF2"/>
<organism evidence="2 3">
    <name type="scientific">Solidesulfovibrio carbinolicus</name>
    <dbReference type="NCBI Taxonomy" id="296842"/>
    <lineage>
        <taxon>Bacteria</taxon>
        <taxon>Pseudomonadati</taxon>
        <taxon>Thermodesulfobacteriota</taxon>
        <taxon>Desulfovibrionia</taxon>
        <taxon>Desulfovibrionales</taxon>
        <taxon>Desulfovibrionaceae</taxon>
        <taxon>Solidesulfovibrio</taxon>
    </lineage>
</organism>
<dbReference type="Proteomes" id="UP000293296">
    <property type="component" value="Chromosome"/>
</dbReference>
<dbReference type="OrthoDB" id="3078737at2"/>
<feature type="domain" description="TRASH" evidence="1">
    <location>
        <begin position="45"/>
        <end position="82"/>
    </location>
</feature>